<gene>
    <name evidence="3" type="ORF">U472_10855</name>
</gene>
<evidence type="ECO:0000259" key="2">
    <source>
        <dbReference type="Pfam" id="PF03787"/>
    </source>
</evidence>
<evidence type="ECO:0000256" key="1">
    <source>
        <dbReference type="ARBA" id="ARBA00023118"/>
    </source>
</evidence>
<dbReference type="GO" id="GO:0051607">
    <property type="term" value="P:defense response to virus"/>
    <property type="evidence" value="ECO:0007669"/>
    <property type="project" value="UniProtKB-KW"/>
</dbReference>
<comment type="caution">
    <text evidence="3">The sequence shown here is derived from an EMBL/GenBank/DDBJ whole genome shotgun (WGS) entry which is preliminary data.</text>
</comment>
<dbReference type="InterPro" id="IPR005537">
    <property type="entry name" value="RAMP_III_fam"/>
</dbReference>
<reference evidence="4" key="1">
    <citation type="submission" date="2016-07" db="EMBL/GenBank/DDBJ databases">
        <authorList>
            <person name="Florea S."/>
            <person name="Webb J.S."/>
            <person name="Jaromczyk J."/>
            <person name="Schardl C.L."/>
        </authorList>
    </citation>
    <scope>NUCLEOTIDE SEQUENCE [LARGE SCALE GENOMIC DNA]</scope>
    <source>
        <strain evidence="4">Z6</strain>
    </source>
</reference>
<dbReference type="Pfam" id="PF03787">
    <property type="entry name" value="RAMPs"/>
    <property type="match status" value="1"/>
</dbReference>
<keyword evidence="1" id="KW-0051">Antiviral defense</keyword>
<protein>
    <submittedName>
        <fullName evidence="3">Type III-B CRISPR module RAMP protein Cmr1</fullName>
    </submittedName>
</protein>
<dbReference type="OrthoDB" id="190500at2"/>
<accession>A0A1C0A8D3</accession>
<organism evidence="3 4">
    <name type="scientific">Orenia metallireducens</name>
    <dbReference type="NCBI Taxonomy" id="1413210"/>
    <lineage>
        <taxon>Bacteria</taxon>
        <taxon>Bacillati</taxon>
        <taxon>Bacillota</taxon>
        <taxon>Clostridia</taxon>
        <taxon>Halanaerobiales</taxon>
        <taxon>Halobacteroidaceae</taxon>
        <taxon>Orenia</taxon>
    </lineage>
</organism>
<sequence length="309" mass="36079">MYKVRLSCETLTPLFMYGADNKLEIRADSIKGLLRFWWRAINCQEYDNLIDLKEAECNIFGGSYNKNGEIKQIKSSFKLLVKNKAKEKDIKKTKYLKKNKYLFYFMTTKDSPDNYYKAGIEFDLTFISRDRERLVEAIRAFRALMLFGGMGARSRKGGGNFVVKECITKIEEIKNLFDYPYTFEKVKKVYDKIRGESKLTKVISNLVTGDLIKFEHNDKNKILSKIGKKYKEFRQSKKSNKGELVGFGLPIEEYENNKDRFASKVIFKVMENLDEGYQFGYYVKLGGEILIDNKEDNVEAILDEFIRAT</sequence>
<name>A0A1C0A8D3_9FIRM</name>
<dbReference type="InterPro" id="IPR007522">
    <property type="entry name" value="CRISPR-assoc_prot_TM1795"/>
</dbReference>
<evidence type="ECO:0000313" key="3">
    <source>
        <dbReference type="EMBL" id="OCL26488.1"/>
    </source>
</evidence>
<reference evidence="3 4" key="2">
    <citation type="submission" date="2016-08" db="EMBL/GenBank/DDBJ databases">
        <title>Orenia metallireducens sp. nov. strain Z6, a Novel Metal-reducing Firmicute from the Deep Subsurface.</title>
        <authorList>
            <person name="Maxim B.I."/>
            <person name="Kenneth K."/>
            <person name="Flynn T.M."/>
            <person name="Oloughlin E.J."/>
            <person name="Locke R.A."/>
            <person name="Weber J.R."/>
            <person name="Egan S.M."/>
            <person name="Mackie R.I."/>
            <person name="Cann I.K."/>
        </authorList>
    </citation>
    <scope>NUCLEOTIDE SEQUENCE [LARGE SCALE GENOMIC DNA]</scope>
    <source>
        <strain evidence="3 4">Z6</strain>
    </source>
</reference>
<proteinExistence type="predicted"/>
<dbReference type="RefSeq" id="WP_068718368.1">
    <property type="nucleotide sequence ID" value="NZ_LWDV01000009.1"/>
</dbReference>
<dbReference type="NCBIfam" id="TIGR01894">
    <property type="entry name" value="cas_TM1795_cmr1"/>
    <property type="match status" value="1"/>
</dbReference>
<keyword evidence="4" id="KW-1185">Reference proteome</keyword>
<evidence type="ECO:0000313" key="4">
    <source>
        <dbReference type="Proteomes" id="UP000093514"/>
    </source>
</evidence>
<dbReference type="AlphaFoldDB" id="A0A1C0A8D3"/>
<feature type="domain" description="CRISPR type III-associated protein" evidence="2">
    <location>
        <begin position="8"/>
        <end position="161"/>
    </location>
</feature>
<dbReference type="Proteomes" id="UP000093514">
    <property type="component" value="Unassembled WGS sequence"/>
</dbReference>
<dbReference type="EMBL" id="LWDV01000009">
    <property type="protein sequence ID" value="OCL26488.1"/>
    <property type="molecule type" value="Genomic_DNA"/>
</dbReference>